<comment type="caution">
    <text evidence="10">The sequence shown here is derived from an EMBL/GenBank/DDBJ whole genome shotgun (WGS) entry which is preliminary data.</text>
</comment>
<keyword evidence="7" id="KW-0249">Electron transport</keyword>
<keyword evidence="5" id="KW-0679">Respiratory chain</keyword>
<comment type="subcellular location">
    <subcellularLocation>
        <location evidence="1">Mitochondrion inner membrane</location>
        <topology evidence="1">Peripheral membrane protein</topology>
        <orientation evidence="1">Matrix side</orientation>
    </subcellularLocation>
</comment>
<dbReference type="AlphaFoldDB" id="A0AAN7P1B5"/>
<evidence type="ECO:0000256" key="4">
    <source>
        <dbReference type="ARBA" id="ARBA00022448"/>
    </source>
</evidence>
<evidence type="ECO:0000256" key="9">
    <source>
        <dbReference type="ARBA" id="ARBA00023136"/>
    </source>
</evidence>
<dbReference type="Proteomes" id="UP001353858">
    <property type="component" value="Unassembled WGS sequence"/>
</dbReference>
<comment type="similarity">
    <text evidence="2">Belongs to the complex I NDUFB10 subunit family.</text>
</comment>
<evidence type="ECO:0000256" key="3">
    <source>
        <dbReference type="ARBA" id="ARBA00014109"/>
    </source>
</evidence>
<evidence type="ECO:0000313" key="11">
    <source>
        <dbReference type="Proteomes" id="UP001353858"/>
    </source>
</evidence>
<organism evidence="10 11">
    <name type="scientific">Aquatica leii</name>
    <dbReference type="NCBI Taxonomy" id="1421715"/>
    <lineage>
        <taxon>Eukaryota</taxon>
        <taxon>Metazoa</taxon>
        <taxon>Ecdysozoa</taxon>
        <taxon>Arthropoda</taxon>
        <taxon>Hexapoda</taxon>
        <taxon>Insecta</taxon>
        <taxon>Pterygota</taxon>
        <taxon>Neoptera</taxon>
        <taxon>Endopterygota</taxon>
        <taxon>Coleoptera</taxon>
        <taxon>Polyphaga</taxon>
        <taxon>Elateriformia</taxon>
        <taxon>Elateroidea</taxon>
        <taxon>Lampyridae</taxon>
        <taxon>Luciolinae</taxon>
        <taxon>Aquatica</taxon>
    </lineage>
</organism>
<dbReference type="GO" id="GO:0045271">
    <property type="term" value="C:respiratory chain complex I"/>
    <property type="evidence" value="ECO:0007669"/>
    <property type="project" value="UniProtKB-ARBA"/>
</dbReference>
<keyword evidence="9" id="KW-0472">Membrane</keyword>
<keyword evidence="6" id="KW-0999">Mitochondrion inner membrane</keyword>
<dbReference type="Pfam" id="PF10249">
    <property type="entry name" value="NDUFB10"/>
    <property type="match status" value="1"/>
</dbReference>
<keyword evidence="8" id="KW-0496">Mitochondrion</keyword>
<dbReference type="GO" id="GO:0005743">
    <property type="term" value="C:mitochondrial inner membrane"/>
    <property type="evidence" value="ECO:0007669"/>
    <property type="project" value="UniProtKB-SubCell"/>
</dbReference>
<evidence type="ECO:0000256" key="2">
    <source>
        <dbReference type="ARBA" id="ARBA00008317"/>
    </source>
</evidence>
<sequence length="159" mass="19131">MSESEPRNIVEKTIRSLYGFFDNPATFVKETIVKPNQQSYPWYHQRFRRVPTIDQCYSDDPVCFFEADMQYRRDRLVDNEILSILRQRFEDCVMYEAPDHVENCKTILDQYIEGTTNWFTKYGDLGAYHNVRTAYMKQKHRMAWERRHGPVGLGMREKK</sequence>
<evidence type="ECO:0000256" key="6">
    <source>
        <dbReference type="ARBA" id="ARBA00022792"/>
    </source>
</evidence>
<evidence type="ECO:0000256" key="7">
    <source>
        <dbReference type="ARBA" id="ARBA00022982"/>
    </source>
</evidence>
<proteinExistence type="inferred from homology"/>
<dbReference type="InterPro" id="IPR019377">
    <property type="entry name" value="NADH_UbQ_OxRdtase_su10"/>
</dbReference>
<keyword evidence="4" id="KW-0813">Transport</keyword>
<reference evidence="11" key="1">
    <citation type="submission" date="2023-01" db="EMBL/GenBank/DDBJ databases">
        <title>Key to firefly adult light organ development and bioluminescence: homeobox transcription factors regulate luciferase expression and transportation to peroxisome.</title>
        <authorList>
            <person name="Fu X."/>
        </authorList>
    </citation>
    <scope>NUCLEOTIDE SEQUENCE [LARGE SCALE GENOMIC DNA]</scope>
</reference>
<evidence type="ECO:0000256" key="5">
    <source>
        <dbReference type="ARBA" id="ARBA00022660"/>
    </source>
</evidence>
<dbReference type="PANTHER" id="PTHR13094:SF1">
    <property type="entry name" value="NADH DEHYDROGENASE [UBIQUINONE] 1 BETA SUBCOMPLEX SUBUNIT 10"/>
    <property type="match status" value="1"/>
</dbReference>
<accession>A0AAN7P1B5</accession>
<evidence type="ECO:0000256" key="1">
    <source>
        <dbReference type="ARBA" id="ARBA00004443"/>
    </source>
</evidence>
<evidence type="ECO:0000313" key="10">
    <source>
        <dbReference type="EMBL" id="KAK4874884.1"/>
    </source>
</evidence>
<protein>
    <recommendedName>
        <fullName evidence="3">NADH dehydrogenase [ubiquinone] 1 beta subcomplex subunit 10</fullName>
    </recommendedName>
</protein>
<evidence type="ECO:0000256" key="8">
    <source>
        <dbReference type="ARBA" id="ARBA00023128"/>
    </source>
</evidence>
<gene>
    <name evidence="10" type="ORF">RN001_014244</name>
</gene>
<keyword evidence="11" id="KW-1185">Reference proteome</keyword>
<dbReference type="InterPro" id="IPR039993">
    <property type="entry name" value="NDUFB10"/>
</dbReference>
<name>A0AAN7P1B5_9COLE</name>
<dbReference type="PANTHER" id="PTHR13094">
    <property type="entry name" value="NADH-UBIQUINONE OXIDOREDUCTASE PDSW SUBUNIT"/>
    <property type="match status" value="1"/>
</dbReference>
<dbReference type="EMBL" id="JARPUR010000006">
    <property type="protein sequence ID" value="KAK4874884.1"/>
    <property type="molecule type" value="Genomic_DNA"/>
</dbReference>